<reference evidence="1" key="1">
    <citation type="submission" date="2021-02" db="EMBL/GenBank/DDBJ databases">
        <authorList>
            <consortium name="DOE Joint Genome Institute"/>
            <person name="Ahrendt S."/>
            <person name="Looney B.P."/>
            <person name="Miyauchi S."/>
            <person name="Morin E."/>
            <person name="Drula E."/>
            <person name="Courty P.E."/>
            <person name="Chicoki N."/>
            <person name="Fauchery L."/>
            <person name="Kohler A."/>
            <person name="Kuo A."/>
            <person name="Labutti K."/>
            <person name="Pangilinan J."/>
            <person name="Lipzen A."/>
            <person name="Riley R."/>
            <person name="Andreopoulos W."/>
            <person name="He G."/>
            <person name="Johnson J."/>
            <person name="Barry K.W."/>
            <person name="Grigoriev I.V."/>
            <person name="Nagy L."/>
            <person name="Hibbett D."/>
            <person name="Henrissat B."/>
            <person name="Matheny P.B."/>
            <person name="Labbe J."/>
            <person name="Martin F."/>
        </authorList>
    </citation>
    <scope>NUCLEOTIDE SEQUENCE</scope>
    <source>
        <strain evidence="1">EC-137</strain>
    </source>
</reference>
<organism evidence="1 2">
    <name type="scientific">Vararia minispora EC-137</name>
    <dbReference type="NCBI Taxonomy" id="1314806"/>
    <lineage>
        <taxon>Eukaryota</taxon>
        <taxon>Fungi</taxon>
        <taxon>Dikarya</taxon>
        <taxon>Basidiomycota</taxon>
        <taxon>Agaricomycotina</taxon>
        <taxon>Agaricomycetes</taxon>
        <taxon>Russulales</taxon>
        <taxon>Lachnocladiaceae</taxon>
        <taxon>Vararia</taxon>
    </lineage>
</organism>
<evidence type="ECO:0000313" key="2">
    <source>
        <dbReference type="Proteomes" id="UP000814128"/>
    </source>
</evidence>
<sequence>MVPDFDHPHSLPSSPLDGSVPPKKRAGAPKAKGSVRAKSGCYTCRIRRKKCDEQPDERGACATCVRLRLQCLGFGSKRPEWLKENNNVTVFREKIKDFLAAQGMIKGHSGANNGRGDEAQQILVLVPDHVRGRTSSSSPPTTPSSADDDPHHHHPRPPRMSDVRQDMSAVSAPPAAPAAYHSLHMPPASQPVHHHHHHHPYGASLHTTYSVLSMSQPPSQATVYPPTVPIVPSQAYPSALASAQIAQMPAQFASTLPSSYQYSFDPSEHDQYPQEEIPPEWAVTPSLSTNVFPQVSDSQNLLVQHYLAHVLRRQYLLADDSIQSFIVLTIQRSPAVRDAACLLASLHQQSLRRKSYPSQTVLALPSANNEDDSTYARICLTLQKQRPGGFYTEEEALTGLLVVSAFLFRGGRGAWAQFLNVATEWVAAMLSMADDPANVLMGVSPSQRFIIKTTFWFDILAATTRGEPPRFLQAYRLLWGLNARGAFIGPMQSGGGTRQELSMLDVMGADNATALALAETAELAAWKERRARGGTLSVPDLVDRARRIEQDYLAQPSPTIPAAKLYGAPEDDLSVRRRLTANIFRATAKVYLHAVVSGDYPHVPEIRAGVREALTCLQQVPASRTALSSSVLRSVVFGICLTGCLTDEWEERQIVLQRLEEEQEEGVGNCAEARRVMECVWRRRAEMREGAPPVCWREVVHELGGGESLLLV</sequence>
<dbReference type="Proteomes" id="UP000814128">
    <property type="component" value="Unassembled WGS sequence"/>
</dbReference>
<accession>A0ACB8Q6H2</accession>
<reference evidence="1" key="2">
    <citation type="journal article" date="2022" name="New Phytol.">
        <title>Evolutionary transition to the ectomycorrhizal habit in the genomes of a hyperdiverse lineage of mushroom-forming fungi.</title>
        <authorList>
            <person name="Looney B."/>
            <person name="Miyauchi S."/>
            <person name="Morin E."/>
            <person name="Drula E."/>
            <person name="Courty P.E."/>
            <person name="Kohler A."/>
            <person name="Kuo A."/>
            <person name="LaButti K."/>
            <person name="Pangilinan J."/>
            <person name="Lipzen A."/>
            <person name="Riley R."/>
            <person name="Andreopoulos W."/>
            <person name="He G."/>
            <person name="Johnson J."/>
            <person name="Nolan M."/>
            <person name="Tritt A."/>
            <person name="Barry K.W."/>
            <person name="Grigoriev I.V."/>
            <person name="Nagy L.G."/>
            <person name="Hibbett D."/>
            <person name="Henrissat B."/>
            <person name="Matheny P.B."/>
            <person name="Labbe J."/>
            <person name="Martin F.M."/>
        </authorList>
    </citation>
    <scope>NUCLEOTIDE SEQUENCE</scope>
    <source>
        <strain evidence="1">EC-137</strain>
    </source>
</reference>
<proteinExistence type="predicted"/>
<protein>
    <submittedName>
        <fullName evidence="1">Fungal-specific transcription factor domain-containing protein</fullName>
    </submittedName>
</protein>
<name>A0ACB8Q6H2_9AGAM</name>
<comment type="caution">
    <text evidence="1">The sequence shown here is derived from an EMBL/GenBank/DDBJ whole genome shotgun (WGS) entry which is preliminary data.</text>
</comment>
<keyword evidence="2" id="KW-1185">Reference proteome</keyword>
<dbReference type="EMBL" id="MU273946">
    <property type="protein sequence ID" value="KAI0027272.1"/>
    <property type="molecule type" value="Genomic_DNA"/>
</dbReference>
<evidence type="ECO:0000313" key="1">
    <source>
        <dbReference type="EMBL" id="KAI0027272.1"/>
    </source>
</evidence>
<gene>
    <name evidence="1" type="ORF">K488DRAFT_62070</name>
</gene>